<proteinExistence type="predicted"/>
<keyword evidence="1" id="KW-0436">Ligase</keyword>
<organism evidence="1">
    <name type="scientific">hydrocarbon metagenome</name>
    <dbReference type="NCBI Taxonomy" id="938273"/>
    <lineage>
        <taxon>unclassified sequences</taxon>
        <taxon>metagenomes</taxon>
        <taxon>ecological metagenomes</taxon>
    </lineage>
</organism>
<dbReference type="AlphaFoldDB" id="A0A0W8EN17"/>
<evidence type="ECO:0000313" key="1">
    <source>
        <dbReference type="EMBL" id="KUG09916.1"/>
    </source>
</evidence>
<gene>
    <name evidence="1" type="ORF">ASZ90_016608</name>
</gene>
<accession>A0A0W8EN17</accession>
<dbReference type="GO" id="GO:0003963">
    <property type="term" value="F:RNA-3'-phosphate cyclase activity"/>
    <property type="evidence" value="ECO:0007669"/>
    <property type="project" value="UniProtKB-EC"/>
</dbReference>
<reference evidence="1" key="1">
    <citation type="journal article" date="2015" name="Proc. Natl. Acad. Sci. U.S.A.">
        <title>Networks of energetic and metabolic interactions define dynamics in microbial communities.</title>
        <authorList>
            <person name="Embree M."/>
            <person name="Liu J.K."/>
            <person name="Al-Bassam M.M."/>
            <person name="Zengler K."/>
        </authorList>
    </citation>
    <scope>NUCLEOTIDE SEQUENCE</scope>
</reference>
<dbReference type="EMBL" id="LNQE01001751">
    <property type="protein sequence ID" value="KUG09916.1"/>
    <property type="molecule type" value="Genomic_DNA"/>
</dbReference>
<sequence>MGEAAARCLLAELAGPWDVDAHLSDQLLISLARYGGRYSAAACTLHARTLCGLLGQFGFPVNVSHGDEVTFSA</sequence>
<name>A0A0W8EN17_9ZZZZ</name>
<protein>
    <submittedName>
        <fullName evidence="1">Rna 3'-terminal phosphate cyclase</fullName>
        <ecNumber evidence="1">6.5.1.4</ecNumber>
    </submittedName>
</protein>
<dbReference type="EC" id="6.5.1.4" evidence="1"/>
<comment type="caution">
    <text evidence="1">The sequence shown here is derived from an EMBL/GenBank/DDBJ whole genome shotgun (WGS) entry which is preliminary data.</text>
</comment>